<dbReference type="PROSITE" id="PS01229">
    <property type="entry name" value="COF_2"/>
    <property type="match status" value="1"/>
</dbReference>
<dbReference type="NCBIfam" id="TIGR00099">
    <property type="entry name" value="Cof-subfamily"/>
    <property type="match status" value="1"/>
</dbReference>
<dbReference type="GO" id="GO:0000287">
    <property type="term" value="F:magnesium ion binding"/>
    <property type="evidence" value="ECO:0007669"/>
    <property type="project" value="TreeGrafter"/>
</dbReference>
<dbReference type="EMBL" id="JADGJQ010000011">
    <property type="protein sequence ID" value="KAJ3181695.1"/>
    <property type="molecule type" value="Genomic_DNA"/>
</dbReference>
<dbReference type="NCBIfam" id="TIGR01484">
    <property type="entry name" value="HAD-SF-IIB"/>
    <property type="match status" value="1"/>
</dbReference>
<sequence length="285" mass="30977">MDVASIPRCEIRMVVTDVDGTLLDSDHRVHARNAAAIRELRDQHPNIPFVIATGKPFAATAEIRDDLNLHDQFAIHINGCLVYDQTGAIISDSRLAPKVAIEIYETNRKSTTATFMYSGDMVYEVVHDAEGIHGKSWLDTLRAYGENVVPAPAGLIEKVASGEQGVQKMLVAVQVAHVEEKRNFLLDTWPDEFHLTQALPWAIELLPLGASKAHALTEVLKRAAIPPENVLAFGDGENDASMLALVTFGVCMANGMALAKTSARYRTLSNDEGGLGAALETIFGF</sequence>
<keyword evidence="2" id="KW-1185">Reference proteome</keyword>
<dbReference type="PANTHER" id="PTHR10000:SF8">
    <property type="entry name" value="HAD SUPERFAMILY HYDROLASE-LIKE, TYPE 3"/>
    <property type="match status" value="1"/>
</dbReference>
<dbReference type="InterPro" id="IPR023214">
    <property type="entry name" value="HAD_sf"/>
</dbReference>
<gene>
    <name evidence="1" type="ORF">HDU87_000713</name>
</gene>
<accession>A0AAD5TNJ3</accession>
<dbReference type="Proteomes" id="UP001212152">
    <property type="component" value="Unassembled WGS sequence"/>
</dbReference>
<dbReference type="InterPro" id="IPR036412">
    <property type="entry name" value="HAD-like_sf"/>
</dbReference>
<dbReference type="PANTHER" id="PTHR10000">
    <property type="entry name" value="PHOSPHOSERINE PHOSPHATASE"/>
    <property type="match status" value="1"/>
</dbReference>
<proteinExistence type="predicted"/>
<dbReference type="GO" id="GO:0005829">
    <property type="term" value="C:cytosol"/>
    <property type="evidence" value="ECO:0007669"/>
    <property type="project" value="TreeGrafter"/>
</dbReference>
<organism evidence="1 2">
    <name type="scientific">Geranomyces variabilis</name>
    <dbReference type="NCBI Taxonomy" id="109894"/>
    <lineage>
        <taxon>Eukaryota</taxon>
        <taxon>Fungi</taxon>
        <taxon>Fungi incertae sedis</taxon>
        <taxon>Chytridiomycota</taxon>
        <taxon>Chytridiomycota incertae sedis</taxon>
        <taxon>Chytridiomycetes</taxon>
        <taxon>Spizellomycetales</taxon>
        <taxon>Powellomycetaceae</taxon>
        <taxon>Geranomyces</taxon>
    </lineage>
</organism>
<dbReference type="SUPFAM" id="SSF56784">
    <property type="entry name" value="HAD-like"/>
    <property type="match status" value="1"/>
</dbReference>
<dbReference type="InterPro" id="IPR006379">
    <property type="entry name" value="HAD-SF_hydro_IIB"/>
</dbReference>
<dbReference type="Pfam" id="PF08282">
    <property type="entry name" value="Hydrolase_3"/>
    <property type="match status" value="1"/>
</dbReference>
<comment type="caution">
    <text evidence="1">The sequence shown here is derived from an EMBL/GenBank/DDBJ whole genome shotgun (WGS) entry which is preliminary data.</text>
</comment>
<reference evidence="1" key="1">
    <citation type="submission" date="2020-05" db="EMBL/GenBank/DDBJ databases">
        <title>Phylogenomic resolution of chytrid fungi.</title>
        <authorList>
            <person name="Stajich J.E."/>
            <person name="Amses K."/>
            <person name="Simmons R."/>
            <person name="Seto K."/>
            <person name="Myers J."/>
            <person name="Bonds A."/>
            <person name="Quandt C.A."/>
            <person name="Barry K."/>
            <person name="Liu P."/>
            <person name="Grigoriev I."/>
            <person name="Longcore J.E."/>
            <person name="James T.Y."/>
        </authorList>
    </citation>
    <scope>NUCLEOTIDE SEQUENCE</scope>
    <source>
        <strain evidence="1">JEL0379</strain>
    </source>
</reference>
<dbReference type="Gene3D" id="3.30.1240.10">
    <property type="match status" value="1"/>
</dbReference>
<dbReference type="GO" id="GO:0016791">
    <property type="term" value="F:phosphatase activity"/>
    <property type="evidence" value="ECO:0007669"/>
    <property type="project" value="TreeGrafter"/>
</dbReference>
<dbReference type="SFLD" id="SFLDS00003">
    <property type="entry name" value="Haloacid_Dehalogenase"/>
    <property type="match status" value="1"/>
</dbReference>
<name>A0AAD5TNJ3_9FUNG</name>
<dbReference type="SFLD" id="SFLDG01140">
    <property type="entry name" value="C2.B:_Phosphomannomutase_and_P"/>
    <property type="match status" value="1"/>
</dbReference>
<dbReference type="Gene3D" id="3.40.50.1000">
    <property type="entry name" value="HAD superfamily/HAD-like"/>
    <property type="match status" value="1"/>
</dbReference>
<dbReference type="CDD" id="cd07516">
    <property type="entry name" value="HAD_Pase"/>
    <property type="match status" value="1"/>
</dbReference>
<evidence type="ECO:0000313" key="2">
    <source>
        <dbReference type="Proteomes" id="UP001212152"/>
    </source>
</evidence>
<protein>
    <submittedName>
        <fullName evidence="1">Uncharacterized protein</fullName>
    </submittedName>
</protein>
<dbReference type="AlphaFoldDB" id="A0AAD5TNJ3"/>
<dbReference type="InterPro" id="IPR000150">
    <property type="entry name" value="Cof"/>
</dbReference>
<evidence type="ECO:0000313" key="1">
    <source>
        <dbReference type="EMBL" id="KAJ3181695.1"/>
    </source>
</evidence>